<evidence type="ECO:0000256" key="3">
    <source>
        <dbReference type="ARBA" id="ARBA00013194"/>
    </source>
</evidence>
<gene>
    <name evidence="10" type="ORF">E5987_01785</name>
</gene>
<dbReference type="PANTHER" id="PTHR47245">
    <property type="entry name" value="PEPTIDYLPROLYL ISOMERASE"/>
    <property type="match status" value="1"/>
</dbReference>
<keyword evidence="4 8" id="KW-0732">Signal</keyword>
<evidence type="ECO:0000256" key="7">
    <source>
        <dbReference type="PROSITE-ProRule" id="PRU00278"/>
    </source>
</evidence>
<dbReference type="PANTHER" id="PTHR47245:SF1">
    <property type="entry name" value="FOLDASE PROTEIN PRSA"/>
    <property type="match status" value="1"/>
</dbReference>
<reference evidence="10 11" key="1">
    <citation type="submission" date="2019-12" db="EMBL/GenBank/DDBJ databases">
        <title>Microbes associate with the intestines of laboratory mice.</title>
        <authorList>
            <person name="Navarre W."/>
            <person name="Wong E."/>
        </authorList>
    </citation>
    <scope>NUCLEOTIDE SEQUENCE [LARGE SCALE GENOMIC DNA]</scope>
    <source>
        <strain evidence="10 11">NM82_D38</strain>
    </source>
</reference>
<proteinExistence type="inferred from homology"/>
<comment type="catalytic activity">
    <reaction evidence="1">
        <text>[protein]-peptidylproline (omega=180) = [protein]-peptidylproline (omega=0)</text>
        <dbReference type="Rhea" id="RHEA:16237"/>
        <dbReference type="Rhea" id="RHEA-COMP:10747"/>
        <dbReference type="Rhea" id="RHEA-COMP:10748"/>
        <dbReference type="ChEBI" id="CHEBI:83833"/>
        <dbReference type="ChEBI" id="CHEBI:83834"/>
        <dbReference type="EC" id="5.2.1.8"/>
    </reaction>
</comment>
<dbReference type="InterPro" id="IPR046357">
    <property type="entry name" value="PPIase_dom_sf"/>
</dbReference>
<evidence type="ECO:0000256" key="2">
    <source>
        <dbReference type="ARBA" id="ARBA00007656"/>
    </source>
</evidence>
<keyword evidence="11" id="KW-1185">Reference proteome</keyword>
<dbReference type="InterPro" id="IPR050245">
    <property type="entry name" value="PrsA_foldase"/>
</dbReference>
<evidence type="ECO:0000256" key="4">
    <source>
        <dbReference type="ARBA" id="ARBA00022729"/>
    </source>
</evidence>
<dbReference type="EMBL" id="WSRP01000004">
    <property type="protein sequence ID" value="MVX55938.1"/>
    <property type="molecule type" value="Genomic_DNA"/>
</dbReference>
<dbReference type="Gene3D" id="1.10.8.1040">
    <property type="match status" value="1"/>
</dbReference>
<organism evidence="10 11">
    <name type="scientific">Parasutterella muris</name>
    <dbReference type="NCBI Taxonomy" id="2565572"/>
    <lineage>
        <taxon>Bacteria</taxon>
        <taxon>Pseudomonadati</taxon>
        <taxon>Pseudomonadota</taxon>
        <taxon>Betaproteobacteria</taxon>
        <taxon>Burkholderiales</taxon>
        <taxon>Sutterellaceae</taxon>
        <taxon>Parasutterella</taxon>
    </lineage>
</organism>
<comment type="similarity">
    <text evidence="2">Belongs to the PpiC/parvulin rotamase family.</text>
</comment>
<dbReference type="Proteomes" id="UP000472580">
    <property type="component" value="Unassembled WGS sequence"/>
</dbReference>
<dbReference type="InterPro" id="IPR027304">
    <property type="entry name" value="Trigger_fact/SurA_dom_sf"/>
</dbReference>
<comment type="caution">
    <text evidence="10">The sequence shown here is derived from an EMBL/GenBank/DDBJ whole genome shotgun (WGS) entry which is preliminary data.</text>
</comment>
<evidence type="ECO:0000256" key="1">
    <source>
        <dbReference type="ARBA" id="ARBA00000971"/>
    </source>
</evidence>
<dbReference type="Pfam" id="PF13145">
    <property type="entry name" value="Rotamase_2"/>
    <property type="match status" value="1"/>
</dbReference>
<evidence type="ECO:0000313" key="10">
    <source>
        <dbReference type="EMBL" id="MVX55938.1"/>
    </source>
</evidence>
<feature type="chain" id="PRO_5026792108" description="peptidylprolyl isomerase" evidence="8">
    <location>
        <begin position="22"/>
        <end position="260"/>
    </location>
</feature>
<evidence type="ECO:0000256" key="6">
    <source>
        <dbReference type="ARBA" id="ARBA00023235"/>
    </source>
</evidence>
<feature type="domain" description="PpiC" evidence="9">
    <location>
        <begin position="128"/>
        <end position="219"/>
    </location>
</feature>
<dbReference type="Gene3D" id="3.10.50.40">
    <property type="match status" value="1"/>
</dbReference>
<evidence type="ECO:0000256" key="5">
    <source>
        <dbReference type="ARBA" id="ARBA00023110"/>
    </source>
</evidence>
<dbReference type="EC" id="5.2.1.8" evidence="3"/>
<keyword evidence="6 7" id="KW-0413">Isomerase</keyword>
<dbReference type="AlphaFoldDB" id="A0A6L6YGY4"/>
<dbReference type="InterPro" id="IPR000297">
    <property type="entry name" value="PPIase_PpiC"/>
</dbReference>
<dbReference type="RefSeq" id="WP_160334375.1">
    <property type="nucleotide sequence ID" value="NZ_WSRP01000004.1"/>
</dbReference>
<accession>A0A6L6YGY4</accession>
<protein>
    <recommendedName>
        <fullName evidence="3">peptidylprolyl isomerase</fullName>
        <ecNumber evidence="3">5.2.1.8</ecNumber>
    </recommendedName>
</protein>
<keyword evidence="5 7" id="KW-0697">Rotamase</keyword>
<dbReference type="SUPFAM" id="SSF109998">
    <property type="entry name" value="Triger factor/SurA peptide-binding domain-like"/>
    <property type="match status" value="1"/>
</dbReference>
<dbReference type="PROSITE" id="PS50198">
    <property type="entry name" value="PPIC_PPIASE_2"/>
    <property type="match status" value="1"/>
</dbReference>
<name>A0A6L6YGY4_9BURK</name>
<dbReference type="GO" id="GO:0003755">
    <property type="term" value="F:peptidyl-prolyl cis-trans isomerase activity"/>
    <property type="evidence" value="ECO:0007669"/>
    <property type="project" value="UniProtKB-KW"/>
</dbReference>
<sequence>MIKTKLFIASVLACAAFAVSAQNIATVNGKPIPKSLQDQWIAQLIANGGKDTPEARKQITENLVANALVEQEADKRGITKDPKVQFALDYARFRILQEAVLRDELAKHPVTDKEVKDRYDQEKAALGSQEFDVSHILVKDEKTAKMIEDKLAKGGDFAALAKEYSIDPGAKDNGGELGWNRPAVFVSSFANAVKGMKKGEVSKQPVQSEFGWHIIKVNDIRNASFPNFDSVKNQIKEGLELKKQQEYLQSLMKNNKVVYE</sequence>
<evidence type="ECO:0000256" key="8">
    <source>
        <dbReference type="SAM" id="SignalP"/>
    </source>
</evidence>
<evidence type="ECO:0000259" key="9">
    <source>
        <dbReference type="PROSITE" id="PS50198"/>
    </source>
</evidence>
<evidence type="ECO:0000313" key="11">
    <source>
        <dbReference type="Proteomes" id="UP000472580"/>
    </source>
</evidence>
<dbReference type="OrthoDB" id="14196at2"/>
<feature type="signal peptide" evidence="8">
    <location>
        <begin position="1"/>
        <end position="21"/>
    </location>
</feature>
<dbReference type="SUPFAM" id="SSF54534">
    <property type="entry name" value="FKBP-like"/>
    <property type="match status" value="1"/>
</dbReference>